<sequence>MEQFRDVQFFYTPSQANVYTKTEIQLMNGATKVLVASLKREIFCFEFQESPTGSLIPTTKEISFTYIPNGAEIISIDAFNKSTTTNEFVIGITIIKNSNDTEGHLETYLNIYSGEEADDFNIENIAQSCLNVELSFIPYKLLHTYLIGWKDDQIVSKEIVFILSGSDNQVHVYRENIADHIYKEIDNKEHFPEFSKTPSPIIWIDIHYTGDFVDRVSSFACECGYVKLFKVNVKSNKVVYDLSTRFGNYISKVLLFPEHNPRTTYTFQKGNFMKEHKPDPERTEVLNLVVVNTILPAVVFHDVLQYGLSNYATLPRIDSTSVLTSCEVADIGFNGMKSILIGNSTKEIMLYEKNKEKGWCLEEIKTFSAPILGIKYIDITGDGVKDLVVLSMRGVHVLQYDLSLLQSILNEKIQNMLLPEPETVQVDK</sequence>
<dbReference type="PANTHER" id="PTHR15435">
    <property type="entry name" value="KICSTOR COMPLEX PROTEIN KAPTIN"/>
    <property type="match status" value="1"/>
</dbReference>
<reference evidence="1" key="2">
    <citation type="submission" date="2022-10" db="EMBL/GenBank/DDBJ databases">
        <authorList>
            <consortium name="ENA_rothamsted_submissions"/>
            <consortium name="culmorum"/>
            <person name="King R."/>
        </authorList>
    </citation>
    <scope>NUCLEOTIDE SEQUENCE</scope>
</reference>
<evidence type="ECO:0008006" key="3">
    <source>
        <dbReference type="Google" id="ProtNLM"/>
    </source>
</evidence>
<dbReference type="PANTHER" id="PTHR15435:SF2">
    <property type="entry name" value="KICSTOR COMPLEX PROTEIN KAPTIN"/>
    <property type="match status" value="1"/>
</dbReference>
<gene>
    <name evidence="1" type="ORF">PHAECO_LOCUS1059</name>
</gene>
<name>A0A9P0DCZ9_PHACE</name>
<dbReference type="AlphaFoldDB" id="A0A9P0DCZ9"/>
<reference evidence="1" key="1">
    <citation type="submission" date="2022-01" db="EMBL/GenBank/DDBJ databases">
        <authorList>
            <person name="King R."/>
        </authorList>
    </citation>
    <scope>NUCLEOTIDE SEQUENCE</scope>
</reference>
<dbReference type="GO" id="GO:1904262">
    <property type="term" value="P:negative regulation of TORC1 signaling"/>
    <property type="evidence" value="ECO:0007669"/>
    <property type="project" value="TreeGrafter"/>
</dbReference>
<dbReference type="Proteomes" id="UP001153737">
    <property type="component" value="Chromosome 1"/>
</dbReference>
<proteinExistence type="predicted"/>
<dbReference type="InterPro" id="IPR029982">
    <property type="entry name" value="Kptn"/>
</dbReference>
<accession>A0A9P0DCZ9</accession>
<keyword evidence="2" id="KW-1185">Reference proteome</keyword>
<dbReference type="GO" id="GO:0015629">
    <property type="term" value="C:actin cytoskeleton"/>
    <property type="evidence" value="ECO:0007669"/>
    <property type="project" value="InterPro"/>
</dbReference>
<dbReference type="GO" id="GO:0007015">
    <property type="term" value="P:actin filament organization"/>
    <property type="evidence" value="ECO:0007669"/>
    <property type="project" value="InterPro"/>
</dbReference>
<evidence type="ECO:0000313" key="1">
    <source>
        <dbReference type="EMBL" id="CAH1116569.1"/>
    </source>
</evidence>
<dbReference type="GO" id="GO:0051015">
    <property type="term" value="F:actin filament binding"/>
    <property type="evidence" value="ECO:0007669"/>
    <property type="project" value="TreeGrafter"/>
</dbReference>
<dbReference type="EMBL" id="OU896707">
    <property type="protein sequence ID" value="CAH1116569.1"/>
    <property type="molecule type" value="Genomic_DNA"/>
</dbReference>
<dbReference type="GO" id="GO:0034198">
    <property type="term" value="P:cellular response to amino acid starvation"/>
    <property type="evidence" value="ECO:0007669"/>
    <property type="project" value="TreeGrafter"/>
</dbReference>
<dbReference type="GO" id="GO:0030027">
    <property type="term" value="C:lamellipodium"/>
    <property type="evidence" value="ECO:0007669"/>
    <property type="project" value="TreeGrafter"/>
</dbReference>
<evidence type="ECO:0000313" key="2">
    <source>
        <dbReference type="Proteomes" id="UP001153737"/>
    </source>
</evidence>
<protein>
    <recommendedName>
        <fullName evidence="3">KICSTOR complex protein kaptin-like</fullName>
    </recommendedName>
</protein>
<dbReference type="OrthoDB" id="10267127at2759"/>
<organism evidence="1 2">
    <name type="scientific">Phaedon cochleariae</name>
    <name type="common">Mustard beetle</name>
    <dbReference type="NCBI Taxonomy" id="80249"/>
    <lineage>
        <taxon>Eukaryota</taxon>
        <taxon>Metazoa</taxon>
        <taxon>Ecdysozoa</taxon>
        <taxon>Arthropoda</taxon>
        <taxon>Hexapoda</taxon>
        <taxon>Insecta</taxon>
        <taxon>Pterygota</taxon>
        <taxon>Neoptera</taxon>
        <taxon>Endopterygota</taxon>
        <taxon>Coleoptera</taxon>
        <taxon>Polyphaga</taxon>
        <taxon>Cucujiformia</taxon>
        <taxon>Chrysomeloidea</taxon>
        <taxon>Chrysomelidae</taxon>
        <taxon>Chrysomelinae</taxon>
        <taxon>Chrysomelini</taxon>
        <taxon>Phaedon</taxon>
    </lineage>
</organism>